<gene>
    <name evidence="1" type="ORF">DLD82_11145</name>
</gene>
<comment type="caution">
    <text evidence="1">The sequence shown here is derived from an EMBL/GenBank/DDBJ whole genome shotgun (WGS) entry which is preliminary data.</text>
</comment>
<dbReference type="EMBL" id="QGMZ01000021">
    <property type="protein sequence ID" value="PWR73128.1"/>
    <property type="molecule type" value="Genomic_DNA"/>
</dbReference>
<dbReference type="AlphaFoldDB" id="A0A2V2N9G5"/>
<proteinExistence type="predicted"/>
<dbReference type="Proteomes" id="UP000245934">
    <property type="component" value="Unassembled WGS sequence"/>
</dbReference>
<evidence type="ECO:0000313" key="1">
    <source>
        <dbReference type="EMBL" id="PWR73128.1"/>
    </source>
</evidence>
<organism evidence="1 2">
    <name type="scientific">Methanospirillum stamsii</name>
    <dbReference type="NCBI Taxonomy" id="1277351"/>
    <lineage>
        <taxon>Archaea</taxon>
        <taxon>Methanobacteriati</taxon>
        <taxon>Methanobacteriota</taxon>
        <taxon>Stenosarchaea group</taxon>
        <taxon>Methanomicrobia</taxon>
        <taxon>Methanomicrobiales</taxon>
        <taxon>Methanospirillaceae</taxon>
        <taxon>Methanospirillum</taxon>
    </lineage>
</organism>
<evidence type="ECO:0000313" key="2">
    <source>
        <dbReference type="Proteomes" id="UP000245934"/>
    </source>
</evidence>
<reference evidence="1 2" key="1">
    <citation type="submission" date="2018-05" db="EMBL/GenBank/DDBJ databases">
        <title>Draft genome of Methanospirillum stamsii Pt1.</title>
        <authorList>
            <person name="Dueholm M.S."/>
            <person name="Nielsen P.H."/>
            <person name="Bakmann L.F."/>
            <person name="Otzen D.E."/>
        </authorList>
    </citation>
    <scope>NUCLEOTIDE SEQUENCE [LARGE SCALE GENOMIC DNA]</scope>
    <source>
        <strain evidence="1 2">Pt1</strain>
    </source>
</reference>
<keyword evidence="2" id="KW-1185">Reference proteome</keyword>
<name>A0A2V2N9G5_9EURY</name>
<sequence>MVMERFEARYHEEELVDLQAFYLANEDLFIKSFMWEYRDKLDLLARTCQDLVEGKIVSKVTYTPKRWDILPPELKE</sequence>
<accession>A0A2V2N9G5</accession>
<protein>
    <submittedName>
        <fullName evidence="1">Uncharacterized protein</fullName>
    </submittedName>
</protein>